<keyword evidence="5" id="KW-0430">Lectin</keyword>
<feature type="chain" id="PRO_5047419143" description="Lectin-like protein BA14k" evidence="8">
    <location>
        <begin position="24"/>
        <end position="153"/>
    </location>
</feature>
<evidence type="ECO:0000313" key="9">
    <source>
        <dbReference type="EMBL" id="MEX0405817.1"/>
    </source>
</evidence>
<keyword evidence="4" id="KW-1003">Cell membrane</keyword>
<evidence type="ECO:0000256" key="7">
    <source>
        <dbReference type="SAM" id="Phobius"/>
    </source>
</evidence>
<name>A0ABV3SGD5_9HYPH</name>
<evidence type="ECO:0000256" key="2">
    <source>
        <dbReference type="ARBA" id="ARBA00010270"/>
    </source>
</evidence>
<evidence type="ECO:0000256" key="3">
    <source>
        <dbReference type="ARBA" id="ARBA00020552"/>
    </source>
</evidence>
<keyword evidence="7" id="KW-0812">Transmembrane</keyword>
<dbReference type="EMBL" id="JBDPGJ010000002">
    <property type="protein sequence ID" value="MEX0405817.1"/>
    <property type="molecule type" value="Genomic_DNA"/>
</dbReference>
<keyword evidence="7" id="KW-0472">Membrane</keyword>
<comment type="caution">
    <text evidence="9">The sequence shown here is derived from an EMBL/GenBank/DDBJ whole genome shotgun (WGS) entry which is preliminary data.</text>
</comment>
<feature type="transmembrane region" description="Helical" evidence="7">
    <location>
        <begin position="90"/>
        <end position="108"/>
    </location>
</feature>
<keyword evidence="10" id="KW-1185">Reference proteome</keyword>
<sequence length="153" mass="17425">MKRFVSALCATAMMLAVAAPANAGVFRAASLPVGSDIVRVQGMDYSGGGYNPDDHRRYGDRVIRRGDYRYWRGYRGSRHHRPGYQRHGDWWFPAGAFIAGAIIGGAIIRQPGVQYRLSSAHVRWCHSRYKSYREWDNTFQPYHGPRRACVSPY</sequence>
<evidence type="ECO:0000256" key="5">
    <source>
        <dbReference type="ARBA" id="ARBA00022734"/>
    </source>
</evidence>
<keyword evidence="7" id="KW-1133">Transmembrane helix</keyword>
<protein>
    <recommendedName>
        <fullName evidence="3">Lectin-like protein BA14k</fullName>
    </recommendedName>
</protein>
<evidence type="ECO:0000256" key="4">
    <source>
        <dbReference type="ARBA" id="ARBA00022475"/>
    </source>
</evidence>
<dbReference type="RefSeq" id="WP_367953694.1">
    <property type="nucleotide sequence ID" value="NZ_JBDPGJ010000002.1"/>
</dbReference>
<evidence type="ECO:0000256" key="6">
    <source>
        <dbReference type="ARBA" id="ARBA00025321"/>
    </source>
</evidence>
<dbReference type="Proteomes" id="UP001556692">
    <property type="component" value="Unassembled WGS sequence"/>
</dbReference>
<comment type="function">
    <text evidence="6">Has immunoglobulin-binding and hemagglutination properties, and can bind to mannose. Essential for virulence. May be involved in LPS biosynthesis or polysaccharide transport.</text>
</comment>
<gene>
    <name evidence="9" type="ORF">ABGN05_09105</name>
</gene>
<dbReference type="InterPro" id="IPR012413">
    <property type="entry name" value="BA14K"/>
</dbReference>
<keyword evidence="8" id="KW-0732">Signal</keyword>
<evidence type="ECO:0000313" key="10">
    <source>
        <dbReference type="Proteomes" id="UP001556692"/>
    </source>
</evidence>
<feature type="signal peptide" evidence="8">
    <location>
        <begin position="1"/>
        <end position="23"/>
    </location>
</feature>
<evidence type="ECO:0000256" key="1">
    <source>
        <dbReference type="ARBA" id="ARBA00004167"/>
    </source>
</evidence>
<reference evidence="9 10" key="1">
    <citation type="submission" date="2024-05" db="EMBL/GenBank/DDBJ databases">
        <authorList>
            <person name="Jiang F."/>
        </authorList>
    </citation>
    <scope>NUCLEOTIDE SEQUENCE [LARGE SCALE GENOMIC DNA]</scope>
    <source>
        <strain evidence="9 10">LZ166</strain>
    </source>
</reference>
<proteinExistence type="inferred from homology"/>
<comment type="subcellular location">
    <subcellularLocation>
        <location evidence="1">Membrane</location>
        <topology evidence="1">Single-pass membrane protein</topology>
    </subcellularLocation>
</comment>
<dbReference type="Pfam" id="PF07886">
    <property type="entry name" value="BA14K"/>
    <property type="match status" value="1"/>
</dbReference>
<evidence type="ECO:0000256" key="8">
    <source>
        <dbReference type="SAM" id="SignalP"/>
    </source>
</evidence>
<comment type="similarity">
    <text evidence="2">Belongs to the BA14k family.</text>
</comment>
<organism evidence="9 10">
    <name type="scientific">Aquibium pacificus</name>
    <dbReference type="NCBI Taxonomy" id="3153579"/>
    <lineage>
        <taxon>Bacteria</taxon>
        <taxon>Pseudomonadati</taxon>
        <taxon>Pseudomonadota</taxon>
        <taxon>Alphaproteobacteria</taxon>
        <taxon>Hyphomicrobiales</taxon>
        <taxon>Phyllobacteriaceae</taxon>
        <taxon>Aquibium</taxon>
    </lineage>
</organism>
<accession>A0ABV3SGD5</accession>